<evidence type="ECO:0000259" key="2">
    <source>
        <dbReference type="Pfam" id="PF13423"/>
    </source>
</evidence>
<keyword evidence="4" id="KW-1185">Reference proteome</keyword>
<feature type="region of interest" description="Disordered" evidence="1">
    <location>
        <begin position="1"/>
        <end position="21"/>
    </location>
</feature>
<evidence type="ECO:0000313" key="3">
    <source>
        <dbReference type="EMBL" id="OTF76690.1"/>
    </source>
</evidence>
<dbReference type="Proteomes" id="UP000194236">
    <property type="component" value="Unassembled WGS sequence"/>
</dbReference>
<accession>A0A1Y3B752</accession>
<gene>
    <name evidence="3" type="ORF">BLA29_004573</name>
</gene>
<name>A0A1Y3B752_EURMA</name>
<evidence type="ECO:0000313" key="4">
    <source>
        <dbReference type="Proteomes" id="UP000194236"/>
    </source>
</evidence>
<organism evidence="3 4">
    <name type="scientific">Euroglyphus maynei</name>
    <name type="common">Mayne's house dust mite</name>
    <dbReference type="NCBI Taxonomy" id="6958"/>
    <lineage>
        <taxon>Eukaryota</taxon>
        <taxon>Metazoa</taxon>
        <taxon>Ecdysozoa</taxon>
        <taxon>Arthropoda</taxon>
        <taxon>Chelicerata</taxon>
        <taxon>Arachnida</taxon>
        <taxon>Acari</taxon>
        <taxon>Acariformes</taxon>
        <taxon>Sarcoptiformes</taxon>
        <taxon>Astigmata</taxon>
        <taxon>Psoroptidia</taxon>
        <taxon>Analgoidea</taxon>
        <taxon>Pyroglyphidae</taxon>
        <taxon>Pyroglyphinae</taxon>
        <taxon>Euroglyphus</taxon>
    </lineage>
</organism>
<reference evidence="3 4" key="1">
    <citation type="submission" date="2017-03" db="EMBL/GenBank/DDBJ databases">
        <title>Genome Survey of Euroglyphus maynei.</title>
        <authorList>
            <person name="Arlian L.G."/>
            <person name="Morgan M.S."/>
            <person name="Rider S.D."/>
        </authorList>
    </citation>
    <scope>NUCLEOTIDE SEQUENCE [LARGE SCALE GENOMIC DNA]</scope>
    <source>
        <strain evidence="3">Arlian Lab</strain>
        <tissue evidence="3">Whole body</tissue>
    </source>
</reference>
<comment type="caution">
    <text evidence="3">The sequence shown here is derived from an EMBL/GenBank/DDBJ whole genome shotgun (WGS) entry which is preliminary data.</text>
</comment>
<dbReference type="Pfam" id="PF13423">
    <property type="entry name" value="UCH_1"/>
    <property type="match status" value="1"/>
</dbReference>
<sequence length="95" mass="10511">MNIHGSIVGGGHSKVSNVNVGGGQQRESIDIEFNGNNQQSFVSFSELLLSSIHTEQTIQEFCENCQKLHNNIIERRLMSNLPPLFAINTGLDNKN</sequence>
<dbReference type="EMBL" id="MUJZ01036270">
    <property type="protein sequence ID" value="OTF76690.1"/>
    <property type="molecule type" value="Genomic_DNA"/>
</dbReference>
<dbReference type="Gene3D" id="3.90.70.10">
    <property type="entry name" value="Cysteine proteinases"/>
    <property type="match status" value="1"/>
</dbReference>
<feature type="non-terminal residue" evidence="3">
    <location>
        <position position="95"/>
    </location>
</feature>
<protein>
    <recommendedName>
        <fullName evidence="2">PAN2 UCH domain-containing protein</fullName>
    </recommendedName>
</protein>
<proteinExistence type="predicted"/>
<dbReference type="InterPro" id="IPR028881">
    <property type="entry name" value="PAN2_UCH_dom"/>
</dbReference>
<feature type="domain" description="PAN2 UCH" evidence="2">
    <location>
        <begin position="34"/>
        <end position="94"/>
    </location>
</feature>
<dbReference type="AlphaFoldDB" id="A0A1Y3B752"/>
<evidence type="ECO:0000256" key="1">
    <source>
        <dbReference type="SAM" id="MobiDB-lite"/>
    </source>
</evidence>